<reference evidence="4" key="1">
    <citation type="submission" date="2022-11" db="UniProtKB">
        <authorList>
            <consortium name="WormBaseParasite"/>
        </authorList>
    </citation>
    <scope>IDENTIFICATION</scope>
</reference>
<keyword evidence="1" id="KW-0378">Hydrolase</keyword>
<dbReference type="GO" id="GO:0030422">
    <property type="term" value="P:siRNA processing"/>
    <property type="evidence" value="ECO:0007669"/>
    <property type="project" value="TreeGrafter"/>
</dbReference>
<accession>A0A914R8K0</accession>
<dbReference type="InterPro" id="IPR000999">
    <property type="entry name" value="RNase_III_dom"/>
</dbReference>
<feature type="domain" description="RNase III" evidence="2">
    <location>
        <begin position="29"/>
        <end position="74"/>
    </location>
</feature>
<dbReference type="GO" id="GO:0070578">
    <property type="term" value="C:RISC-loading complex"/>
    <property type="evidence" value="ECO:0007669"/>
    <property type="project" value="TreeGrafter"/>
</dbReference>
<dbReference type="GO" id="GO:0031054">
    <property type="term" value="P:pre-miRNA processing"/>
    <property type="evidence" value="ECO:0007669"/>
    <property type="project" value="TreeGrafter"/>
</dbReference>
<evidence type="ECO:0000256" key="1">
    <source>
        <dbReference type="ARBA" id="ARBA00022801"/>
    </source>
</evidence>
<dbReference type="GO" id="GO:0005737">
    <property type="term" value="C:cytoplasm"/>
    <property type="evidence" value="ECO:0007669"/>
    <property type="project" value="TreeGrafter"/>
</dbReference>
<organism evidence="3 4">
    <name type="scientific">Parascaris equorum</name>
    <name type="common">Equine roundworm</name>
    <dbReference type="NCBI Taxonomy" id="6256"/>
    <lineage>
        <taxon>Eukaryota</taxon>
        <taxon>Metazoa</taxon>
        <taxon>Ecdysozoa</taxon>
        <taxon>Nematoda</taxon>
        <taxon>Chromadorea</taxon>
        <taxon>Rhabditida</taxon>
        <taxon>Spirurina</taxon>
        <taxon>Ascaridomorpha</taxon>
        <taxon>Ascaridoidea</taxon>
        <taxon>Ascarididae</taxon>
        <taxon>Parascaris</taxon>
    </lineage>
</organism>
<protein>
    <submittedName>
        <fullName evidence="4">RNase III domain-containing protein</fullName>
    </submittedName>
</protein>
<dbReference type="GO" id="GO:0004525">
    <property type="term" value="F:ribonuclease III activity"/>
    <property type="evidence" value="ECO:0007669"/>
    <property type="project" value="InterPro"/>
</dbReference>
<dbReference type="GO" id="GO:0004530">
    <property type="term" value="F:deoxyribonuclease I activity"/>
    <property type="evidence" value="ECO:0007669"/>
    <property type="project" value="TreeGrafter"/>
</dbReference>
<evidence type="ECO:0000313" key="3">
    <source>
        <dbReference type="Proteomes" id="UP000887564"/>
    </source>
</evidence>
<dbReference type="PANTHER" id="PTHR14950">
    <property type="entry name" value="DICER-RELATED"/>
    <property type="match status" value="1"/>
</dbReference>
<dbReference type="GO" id="GO:0005634">
    <property type="term" value="C:nucleus"/>
    <property type="evidence" value="ECO:0007669"/>
    <property type="project" value="TreeGrafter"/>
</dbReference>
<name>A0A914R8K0_PAREQ</name>
<evidence type="ECO:0000313" key="4">
    <source>
        <dbReference type="WBParaSite" id="PEQ_0000298001-mRNA-1"/>
    </source>
</evidence>
<keyword evidence="3" id="KW-1185">Reference proteome</keyword>
<dbReference type="GO" id="GO:0003723">
    <property type="term" value="F:RNA binding"/>
    <property type="evidence" value="ECO:0007669"/>
    <property type="project" value="TreeGrafter"/>
</dbReference>
<sequence length="96" mass="10946">MAPKLDWMTFSFEEDSLDSHPYGVSPCTLLQALTMSNASDGINLERLETVGDSFLKYAVTDYLFHMNPEQHEGKSYWYSEADSRVNEIVYVEVING</sequence>
<dbReference type="InterPro" id="IPR036389">
    <property type="entry name" value="RNase_III_sf"/>
</dbReference>
<dbReference type="Proteomes" id="UP000887564">
    <property type="component" value="Unplaced"/>
</dbReference>
<evidence type="ECO:0000259" key="2">
    <source>
        <dbReference type="PROSITE" id="PS50142"/>
    </source>
</evidence>
<dbReference type="WBParaSite" id="PEQ_0000298001-mRNA-1">
    <property type="protein sequence ID" value="PEQ_0000298001-mRNA-1"/>
    <property type="gene ID" value="PEQ_0000298001"/>
</dbReference>
<proteinExistence type="predicted"/>
<dbReference type="SUPFAM" id="SSF69065">
    <property type="entry name" value="RNase III domain-like"/>
    <property type="match status" value="1"/>
</dbReference>
<dbReference type="PANTHER" id="PTHR14950:SF37">
    <property type="entry name" value="ENDORIBONUCLEASE DICER"/>
    <property type="match status" value="1"/>
</dbReference>
<dbReference type="AlphaFoldDB" id="A0A914R8K0"/>
<dbReference type="GO" id="GO:0006309">
    <property type="term" value="P:apoptotic DNA fragmentation"/>
    <property type="evidence" value="ECO:0007669"/>
    <property type="project" value="TreeGrafter"/>
</dbReference>
<dbReference type="PROSITE" id="PS50142">
    <property type="entry name" value="RNASE_3_2"/>
    <property type="match status" value="1"/>
</dbReference>
<dbReference type="CDD" id="cd00593">
    <property type="entry name" value="RIBOc"/>
    <property type="match status" value="1"/>
</dbReference>
<dbReference type="Gene3D" id="1.10.1520.10">
    <property type="entry name" value="Ribonuclease III domain"/>
    <property type="match status" value="1"/>
</dbReference>